<name>A0ABW8ELZ9_STRT5</name>
<dbReference type="EMBL" id="JBIUYY010000007">
    <property type="protein sequence ID" value="MFJ2822970.1"/>
    <property type="molecule type" value="Genomic_DNA"/>
</dbReference>
<feature type="domain" description="Flavoprotein" evidence="1">
    <location>
        <begin position="26"/>
        <end position="130"/>
    </location>
</feature>
<dbReference type="PANTHER" id="PTHR14359">
    <property type="entry name" value="HOMO-OLIGOMERIC FLAVIN CONTAINING CYS DECARBOXYLASE FAMILY"/>
    <property type="match status" value="1"/>
</dbReference>
<dbReference type="RefSeq" id="WP_365509470.1">
    <property type="nucleotide sequence ID" value="NZ_JBFANW010000193.1"/>
</dbReference>
<proteinExistence type="predicted"/>
<accession>A0ABW8ELZ9</accession>
<dbReference type="InterPro" id="IPR003382">
    <property type="entry name" value="Flavoprotein"/>
</dbReference>
<keyword evidence="3" id="KW-1185">Reference proteome</keyword>
<dbReference type="Gene3D" id="3.40.50.1950">
    <property type="entry name" value="Flavin prenyltransferase-like"/>
    <property type="match status" value="1"/>
</dbReference>
<dbReference type="SUPFAM" id="SSF52507">
    <property type="entry name" value="Homo-oligomeric flavin-containing Cys decarboxylases, HFCD"/>
    <property type="match status" value="1"/>
</dbReference>
<dbReference type="Pfam" id="PF02441">
    <property type="entry name" value="Flavoprotein"/>
    <property type="match status" value="1"/>
</dbReference>
<sequence length="212" mass="22394">MTDPTERTGDTGSAARTEPAGLGFTRLLFVATGSVSAAELPSWITWLRSTHPALEIQTILTRSAQRFVTREALNLLTGRRTLVDAWPDEPVLRAPHVDLTAWAEAVLVYPSTFSYTARLALGLADSPSLLTAQCTAAPVAVAPALPPGGAQSHAYRRHAEALAERPNCVVVPPVPALSLTTGRTDSWAPAPLPDVVDGLAALHRSITAEPAP</sequence>
<organism evidence="2 3">
    <name type="scientific">Streptomyces toxytricini</name>
    <name type="common">Actinomyces toxytricini</name>
    <dbReference type="NCBI Taxonomy" id="67369"/>
    <lineage>
        <taxon>Bacteria</taxon>
        <taxon>Bacillati</taxon>
        <taxon>Actinomycetota</taxon>
        <taxon>Actinomycetes</taxon>
        <taxon>Kitasatosporales</taxon>
        <taxon>Streptomycetaceae</taxon>
        <taxon>Streptomyces</taxon>
    </lineage>
</organism>
<evidence type="ECO:0000313" key="2">
    <source>
        <dbReference type="EMBL" id="MFJ2822970.1"/>
    </source>
</evidence>
<dbReference type="InterPro" id="IPR036551">
    <property type="entry name" value="Flavin_trans-like"/>
</dbReference>
<protein>
    <submittedName>
        <fullName evidence="2">Flavoprotein</fullName>
    </submittedName>
</protein>
<evidence type="ECO:0000313" key="3">
    <source>
        <dbReference type="Proteomes" id="UP001617351"/>
    </source>
</evidence>
<comment type="caution">
    <text evidence="2">The sequence shown here is derived from an EMBL/GenBank/DDBJ whole genome shotgun (WGS) entry which is preliminary data.</text>
</comment>
<evidence type="ECO:0000259" key="1">
    <source>
        <dbReference type="Pfam" id="PF02441"/>
    </source>
</evidence>
<dbReference type="PANTHER" id="PTHR14359:SF6">
    <property type="entry name" value="PHOSPHOPANTOTHENOYLCYSTEINE DECARBOXYLASE"/>
    <property type="match status" value="1"/>
</dbReference>
<reference evidence="2 3" key="1">
    <citation type="submission" date="2024-10" db="EMBL/GenBank/DDBJ databases">
        <title>The Natural Products Discovery Center: Release of the First 8490 Sequenced Strains for Exploring Actinobacteria Biosynthetic Diversity.</title>
        <authorList>
            <person name="Kalkreuter E."/>
            <person name="Kautsar S.A."/>
            <person name="Yang D."/>
            <person name="Bader C.D."/>
            <person name="Teijaro C.N."/>
            <person name="Fluegel L."/>
            <person name="Davis C.M."/>
            <person name="Simpson J.R."/>
            <person name="Lauterbach L."/>
            <person name="Steele A.D."/>
            <person name="Gui C."/>
            <person name="Meng S."/>
            <person name="Li G."/>
            <person name="Viehrig K."/>
            <person name="Ye F."/>
            <person name="Su P."/>
            <person name="Kiefer A.F."/>
            <person name="Nichols A."/>
            <person name="Cepeda A.J."/>
            <person name="Yan W."/>
            <person name="Fan B."/>
            <person name="Jiang Y."/>
            <person name="Adhikari A."/>
            <person name="Zheng C.-J."/>
            <person name="Schuster L."/>
            <person name="Cowan T.M."/>
            <person name="Smanski M.J."/>
            <person name="Chevrette M.G."/>
            <person name="De Carvalho L.P.S."/>
            <person name="Shen B."/>
        </authorList>
    </citation>
    <scope>NUCLEOTIDE SEQUENCE [LARGE SCALE GENOMIC DNA]</scope>
    <source>
        <strain evidence="2 3">NPDC087220</strain>
    </source>
</reference>
<dbReference type="Proteomes" id="UP001617351">
    <property type="component" value="Unassembled WGS sequence"/>
</dbReference>
<gene>
    <name evidence="2" type="ORF">ACIO7M_17920</name>
</gene>